<keyword evidence="1" id="KW-0812">Transmembrane</keyword>
<dbReference type="VEuPathDB" id="FungiDB:HpaG807791"/>
<keyword evidence="3" id="KW-1185">Reference proteome</keyword>
<name>M4BN04_HYAAE</name>
<dbReference type="EnsemblProtists" id="HpaT807791">
    <property type="protein sequence ID" value="HpaP807791"/>
    <property type="gene ID" value="HpaG807791"/>
</dbReference>
<proteinExistence type="predicted"/>
<evidence type="ECO:0000313" key="2">
    <source>
        <dbReference type="EnsemblProtists" id="HpaP807791"/>
    </source>
</evidence>
<reference evidence="2" key="2">
    <citation type="submission" date="2015-06" db="UniProtKB">
        <authorList>
            <consortium name="EnsemblProtists"/>
        </authorList>
    </citation>
    <scope>IDENTIFICATION</scope>
    <source>
        <strain evidence="2">Emoy2</strain>
    </source>
</reference>
<dbReference type="InParanoid" id="M4BN04"/>
<dbReference type="AlphaFoldDB" id="M4BN04"/>
<feature type="transmembrane region" description="Helical" evidence="1">
    <location>
        <begin position="15"/>
        <end position="36"/>
    </location>
</feature>
<keyword evidence="1" id="KW-0472">Membrane</keyword>
<dbReference type="EMBL" id="JH598440">
    <property type="status" value="NOT_ANNOTATED_CDS"/>
    <property type="molecule type" value="Genomic_DNA"/>
</dbReference>
<reference evidence="3" key="1">
    <citation type="journal article" date="2010" name="Science">
        <title>Signatures of adaptation to obligate biotrophy in the Hyaloperonospora arabidopsidis genome.</title>
        <authorList>
            <person name="Baxter L."/>
            <person name="Tripathy S."/>
            <person name="Ishaque N."/>
            <person name="Boot N."/>
            <person name="Cabral A."/>
            <person name="Kemen E."/>
            <person name="Thines M."/>
            <person name="Ah-Fong A."/>
            <person name="Anderson R."/>
            <person name="Badejoko W."/>
            <person name="Bittner-Eddy P."/>
            <person name="Boore J.L."/>
            <person name="Chibucos M.C."/>
            <person name="Coates M."/>
            <person name="Dehal P."/>
            <person name="Delehaunty K."/>
            <person name="Dong S."/>
            <person name="Downton P."/>
            <person name="Dumas B."/>
            <person name="Fabro G."/>
            <person name="Fronick C."/>
            <person name="Fuerstenberg S.I."/>
            <person name="Fulton L."/>
            <person name="Gaulin E."/>
            <person name="Govers F."/>
            <person name="Hughes L."/>
            <person name="Humphray S."/>
            <person name="Jiang R.H."/>
            <person name="Judelson H."/>
            <person name="Kamoun S."/>
            <person name="Kyung K."/>
            <person name="Meijer H."/>
            <person name="Minx P."/>
            <person name="Morris P."/>
            <person name="Nelson J."/>
            <person name="Phuntumart V."/>
            <person name="Qutob D."/>
            <person name="Rehmany A."/>
            <person name="Rougon-Cardoso A."/>
            <person name="Ryden P."/>
            <person name="Torto-Alalibo T."/>
            <person name="Studholme D."/>
            <person name="Wang Y."/>
            <person name="Win J."/>
            <person name="Wood J."/>
            <person name="Clifton S.W."/>
            <person name="Rogers J."/>
            <person name="Van den Ackerveken G."/>
            <person name="Jones J.D."/>
            <person name="McDowell J.M."/>
            <person name="Beynon J."/>
            <person name="Tyler B.M."/>
        </authorList>
    </citation>
    <scope>NUCLEOTIDE SEQUENCE [LARGE SCALE GENOMIC DNA]</scope>
    <source>
        <strain evidence="3">Emoy2</strain>
    </source>
</reference>
<dbReference type="Proteomes" id="UP000011713">
    <property type="component" value="Unassembled WGS sequence"/>
</dbReference>
<organism evidence="2 3">
    <name type="scientific">Hyaloperonospora arabidopsidis (strain Emoy2)</name>
    <name type="common">Downy mildew agent</name>
    <name type="synonym">Peronospora arabidopsidis</name>
    <dbReference type="NCBI Taxonomy" id="559515"/>
    <lineage>
        <taxon>Eukaryota</taxon>
        <taxon>Sar</taxon>
        <taxon>Stramenopiles</taxon>
        <taxon>Oomycota</taxon>
        <taxon>Peronosporomycetes</taxon>
        <taxon>Peronosporales</taxon>
        <taxon>Peronosporaceae</taxon>
        <taxon>Hyaloperonospora</taxon>
    </lineage>
</organism>
<sequence length="62" mass="7481">MWRYRAKGDRALCEIYWLITMVTCMLKCTALVLSLMRWRYALKEELHALSLYRTEVVSPFYS</sequence>
<evidence type="ECO:0000313" key="3">
    <source>
        <dbReference type="Proteomes" id="UP000011713"/>
    </source>
</evidence>
<accession>M4BN04</accession>
<dbReference type="HOGENOM" id="CLU_2908876_0_0_1"/>
<evidence type="ECO:0000256" key="1">
    <source>
        <dbReference type="SAM" id="Phobius"/>
    </source>
</evidence>
<protein>
    <submittedName>
        <fullName evidence="2">Uncharacterized protein</fullName>
    </submittedName>
</protein>
<keyword evidence="1" id="KW-1133">Transmembrane helix</keyword>